<feature type="signal peptide" evidence="1">
    <location>
        <begin position="1"/>
        <end position="19"/>
    </location>
</feature>
<evidence type="ECO:0000313" key="2">
    <source>
        <dbReference type="EMBL" id="TWF37285.1"/>
    </source>
</evidence>
<dbReference type="RefSeq" id="WP_145672276.1">
    <property type="nucleotide sequence ID" value="NZ_VIWO01000007.1"/>
</dbReference>
<reference evidence="2 3" key="1">
    <citation type="submission" date="2019-06" db="EMBL/GenBank/DDBJ databases">
        <title>Sorghum-associated microbial communities from plants grown in Nebraska, USA.</title>
        <authorList>
            <person name="Schachtman D."/>
        </authorList>
    </citation>
    <scope>NUCLEOTIDE SEQUENCE [LARGE SCALE GENOMIC DNA]</scope>
    <source>
        <strain evidence="2 3">1209</strain>
    </source>
</reference>
<proteinExistence type="predicted"/>
<organism evidence="2 3">
    <name type="scientific">Chitinophaga polysaccharea</name>
    <dbReference type="NCBI Taxonomy" id="1293035"/>
    <lineage>
        <taxon>Bacteria</taxon>
        <taxon>Pseudomonadati</taxon>
        <taxon>Bacteroidota</taxon>
        <taxon>Chitinophagia</taxon>
        <taxon>Chitinophagales</taxon>
        <taxon>Chitinophagaceae</taxon>
        <taxon>Chitinophaga</taxon>
    </lineage>
</organism>
<comment type="caution">
    <text evidence="2">The sequence shown here is derived from an EMBL/GenBank/DDBJ whole genome shotgun (WGS) entry which is preliminary data.</text>
</comment>
<dbReference type="AlphaFoldDB" id="A0A561PGR5"/>
<dbReference type="SUPFAM" id="SSF52833">
    <property type="entry name" value="Thioredoxin-like"/>
    <property type="match status" value="1"/>
</dbReference>
<accession>A0A561PGR5</accession>
<dbReference type="Proteomes" id="UP000320811">
    <property type="component" value="Unassembled WGS sequence"/>
</dbReference>
<dbReference type="EMBL" id="VIWO01000007">
    <property type="protein sequence ID" value="TWF37285.1"/>
    <property type="molecule type" value="Genomic_DNA"/>
</dbReference>
<name>A0A561PGR5_9BACT</name>
<feature type="chain" id="PRO_5022133984" evidence="1">
    <location>
        <begin position="20"/>
        <end position="312"/>
    </location>
</feature>
<keyword evidence="3" id="KW-1185">Reference proteome</keyword>
<keyword evidence="1" id="KW-0732">Signal</keyword>
<sequence>MKYSLLLWLLAGWGLSATAQQASIQHQLTAMRKIAADGARDSATASKAAIKLLPQLDPDNALLATQGNDSIINSYLDGFFEMRHLAGVATSFDNGSNMRLKYVLYNVQSDQVRWAYYQRVAAGRTALNDDYSILKEVKADLAFVIPARQRMKYDSLFRIWYNVRQGEPAPAFTLYNNQGGHLVTNAPGEKMWAIQTYAPSDTASMRAYRVFCALAQRLANDTNFIFIGVNLQPGTAPATMLPQYHLLPKDIPAFRRLYAIHGNSRGMIIRNGYFQMATIPDAPEEMLVLLLQYNANMHYPDNEHGETSISVE</sequence>
<evidence type="ECO:0000256" key="1">
    <source>
        <dbReference type="SAM" id="SignalP"/>
    </source>
</evidence>
<dbReference type="OrthoDB" id="9824567at2"/>
<protein>
    <submittedName>
        <fullName evidence="2">Uncharacterized protein</fullName>
    </submittedName>
</protein>
<dbReference type="InterPro" id="IPR036249">
    <property type="entry name" value="Thioredoxin-like_sf"/>
</dbReference>
<gene>
    <name evidence="2" type="ORF">FHW36_107211</name>
</gene>
<evidence type="ECO:0000313" key="3">
    <source>
        <dbReference type="Proteomes" id="UP000320811"/>
    </source>
</evidence>